<dbReference type="InterPro" id="IPR053162">
    <property type="entry name" value="DnaD"/>
</dbReference>
<organism evidence="5 7">
    <name type="scientific">Clostridium neonatale</name>
    <dbReference type="NCBI Taxonomy" id="137838"/>
    <lineage>
        <taxon>Bacteria</taxon>
        <taxon>Bacillati</taxon>
        <taxon>Bacillota</taxon>
        <taxon>Clostridia</taxon>
        <taxon>Eubacteriales</taxon>
        <taxon>Clostridiaceae</taxon>
        <taxon>Clostridium</taxon>
    </lineage>
</organism>
<reference evidence="5 7" key="1">
    <citation type="submission" date="2017-10" db="EMBL/GenBank/DDBJ databases">
        <title>Effective Description of Clostridium neonatale sp. nov. linked to necrotizing enterocolitis in neonates and a clarification of species assignable to the genus Clostridium (Prazmowski 1880) emend. Lawson and Rainey 2016.</title>
        <authorList>
            <person name="Bernard K."/>
            <person name="Burdz T."/>
            <person name="Wiebe D."/>
            <person name="Balcewich B."/>
            <person name="Alfa M."/>
            <person name="Bernier A.-M."/>
        </authorList>
    </citation>
    <scope>NUCLEOTIDE SEQUENCE [LARGE SCALE GENOMIC DNA]</scope>
    <source>
        <strain evidence="5 7">LCDC99A005</strain>
    </source>
</reference>
<evidence type="ECO:0000256" key="1">
    <source>
        <dbReference type="ARBA" id="ARBA00093462"/>
    </source>
</evidence>
<protein>
    <submittedName>
        <fullName evidence="5">DNA replication protein DnaD</fullName>
    </submittedName>
</protein>
<keyword evidence="7" id="KW-1185">Reference proteome</keyword>
<sequence>MSTFILKNNSLNFTPVSNTFIEKYMLGARGEFIKVYLLLLKFNTSGEPGVSSSILASSLNLLESDIMNALNYWSDQGIIRLNKIDQMGNFNIEFLDLDNTSNNDNKNQVDLLSALNSNNTKDMLKDIESLLARPLSPTEMSTYLNWQNEFGFSSELILILMEYCISKGKSDPRYIEKVALSWHDLKITNIEQAQNLIKKTEDKWGNIRKILSYLGINNTDIMKPQQEMIEKWLLTYNYSIEIIQKACDICFERLNRADFKYIDGILNNWNSNNLRTLEDIAAKDKKQVNSNKYNKAQGTSSYIKEKPPLRFNNFEPREYDYDSLEKKLLGWDNDD</sequence>
<dbReference type="EMBL" id="UWJD01000003">
    <property type="protein sequence ID" value="VCT86299.1"/>
    <property type="molecule type" value="Genomic_DNA"/>
</dbReference>
<dbReference type="InterPro" id="IPR017019">
    <property type="entry name" value="DNA_replication_prd_bac"/>
</dbReference>
<name>A0A2A7MBX6_9CLOT</name>
<reference evidence="3" key="3">
    <citation type="submission" date="2021-10" db="EMBL/GenBank/DDBJ databases">
        <authorList>
            <person name="Mesa V."/>
        </authorList>
    </citation>
    <scope>NUCLEOTIDE SEQUENCE</scope>
    <source>
        <strain evidence="3">CC3_PB</strain>
    </source>
</reference>
<dbReference type="Proteomes" id="UP000789738">
    <property type="component" value="Unassembled WGS sequence"/>
</dbReference>
<reference evidence="6 8" key="2">
    <citation type="submission" date="2018-06" db="EMBL/GenBank/DDBJ databases">
        <authorList>
            <consortium name="IHU Genomes"/>
        </authorList>
    </citation>
    <scope>NUCLEOTIDE SEQUENCE [LARGE SCALE GENOMIC DNA]</scope>
    <source>
        <strain evidence="6 8">NEC25</strain>
    </source>
</reference>
<comment type="similarity">
    <text evidence="1">Belongs to the DnaB/DnaD family.</text>
</comment>
<dbReference type="Proteomes" id="UP000220840">
    <property type="component" value="Unassembled WGS sequence"/>
</dbReference>
<dbReference type="Gene3D" id="1.10.10.630">
    <property type="entry name" value="DnaD domain-like"/>
    <property type="match status" value="2"/>
</dbReference>
<dbReference type="PIRSF" id="PIRSF033722">
    <property type="entry name" value="DnaD_CA_C3587_prd"/>
    <property type="match status" value="1"/>
</dbReference>
<feature type="domain" description="DnaB/C C-terminal" evidence="2">
    <location>
        <begin position="125"/>
        <end position="195"/>
    </location>
</feature>
<dbReference type="InterPro" id="IPR006343">
    <property type="entry name" value="DnaB/C_C"/>
</dbReference>
<dbReference type="PANTHER" id="PTHR37293:SF5">
    <property type="entry name" value="DNA REPLICATION PROTEIN"/>
    <property type="match status" value="1"/>
</dbReference>
<dbReference type="EMBL" id="PDCJ01000005">
    <property type="protein sequence ID" value="PEG29079.1"/>
    <property type="molecule type" value="Genomic_DNA"/>
</dbReference>
<evidence type="ECO:0000313" key="5">
    <source>
        <dbReference type="EMBL" id="PEG29079.1"/>
    </source>
</evidence>
<accession>A0A2A7MBX6</accession>
<dbReference type="Pfam" id="PF07261">
    <property type="entry name" value="DnaB_2"/>
    <property type="match status" value="2"/>
</dbReference>
<dbReference type="Proteomes" id="UP001189143">
    <property type="component" value="Unassembled WGS sequence"/>
</dbReference>
<dbReference type="EMBL" id="CAKJVE010000004">
    <property type="protein sequence ID" value="CAG9702976.1"/>
    <property type="molecule type" value="Genomic_DNA"/>
</dbReference>
<dbReference type="Proteomes" id="UP000431451">
    <property type="component" value="Unassembled WGS sequence"/>
</dbReference>
<proteinExistence type="inferred from homology"/>
<evidence type="ECO:0000259" key="2">
    <source>
        <dbReference type="Pfam" id="PF07261"/>
    </source>
</evidence>
<dbReference type="SUPFAM" id="SSF158499">
    <property type="entry name" value="DnaD domain-like"/>
    <property type="match status" value="2"/>
</dbReference>
<dbReference type="EMBL" id="CAMTCP010000144">
    <property type="protein sequence ID" value="CAI3574186.1"/>
    <property type="molecule type" value="Genomic_DNA"/>
</dbReference>
<feature type="domain" description="DnaB/C C-terminal" evidence="2">
    <location>
        <begin position="225"/>
        <end position="282"/>
    </location>
</feature>
<dbReference type="STRING" id="137838.GCA_001458595_00267"/>
<evidence type="ECO:0000313" key="4">
    <source>
        <dbReference type="EMBL" id="CAI3574186.1"/>
    </source>
</evidence>
<dbReference type="PANTHER" id="PTHR37293">
    <property type="entry name" value="PHAGE REPLICATION PROTEIN-RELATED"/>
    <property type="match status" value="1"/>
</dbReference>
<reference evidence="4" key="4">
    <citation type="submission" date="2022-10" db="EMBL/GenBank/DDBJ databases">
        <authorList>
            <person name="Aires J."/>
            <person name="Mesa V."/>
        </authorList>
    </citation>
    <scope>NUCLEOTIDE SEQUENCE</scope>
    <source>
        <strain evidence="4">Clostridium neonatale JD116</strain>
    </source>
</reference>
<dbReference type="NCBIfam" id="TIGR01446">
    <property type="entry name" value="DnaD_dom"/>
    <property type="match status" value="2"/>
</dbReference>
<evidence type="ECO:0000313" key="8">
    <source>
        <dbReference type="Proteomes" id="UP000431451"/>
    </source>
</evidence>
<evidence type="ECO:0000313" key="3">
    <source>
        <dbReference type="EMBL" id="CAG9702976.1"/>
    </source>
</evidence>
<evidence type="ECO:0000313" key="6">
    <source>
        <dbReference type="EMBL" id="VCT86299.1"/>
    </source>
</evidence>
<dbReference type="RefSeq" id="WP_058293264.1">
    <property type="nucleotide sequence ID" value="NZ_CAKJVE010000004.1"/>
</dbReference>
<gene>
    <name evidence="6" type="primary">dnaD</name>
    <name evidence="4" type="ORF">CNEO2_220047</name>
    <name evidence="3" type="ORF">CNEO_40245</name>
    <name evidence="6" type="ORF">CNEONATNEC25_03910</name>
    <name evidence="5" type="ORF">CQ394_19340</name>
</gene>
<evidence type="ECO:0000313" key="7">
    <source>
        <dbReference type="Proteomes" id="UP000220840"/>
    </source>
</evidence>
<dbReference type="InterPro" id="IPR034829">
    <property type="entry name" value="DnaD-like_sf"/>
</dbReference>
<dbReference type="OrthoDB" id="1652900at2"/>
<dbReference type="AlphaFoldDB" id="A0A2A7MBX6"/>